<keyword evidence="3" id="KW-1185">Reference proteome</keyword>
<keyword evidence="1" id="KW-0175">Coiled coil</keyword>
<organism evidence="2 3">
    <name type="scientific">Tremella mesenterica</name>
    <name type="common">Jelly fungus</name>
    <dbReference type="NCBI Taxonomy" id="5217"/>
    <lineage>
        <taxon>Eukaryota</taxon>
        <taxon>Fungi</taxon>
        <taxon>Dikarya</taxon>
        <taxon>Basidiomycota</taxon>
        <taxon>Agaricomycotina</taxon>
        <taxon>Tremellomycetes</taxon>
        <taxon>Tremellales</taxon>
        <taxon>Tremellaceae</taxon>
        <taxon>Tremella</taxon>
    </lineage>
</organism>
<dbReference type="Proteomes" id="UP000289152">
    <property type="component" value="Unassembled WGS sequence"/>
</dbReference>
<dbReference type="AlphaFoldDB" id="A0A4V1M343"/>
<name>A0A4V1M343_TREME</name>
<dbReference type="EMBL" id="SDIL01000130">
    <property type="protein sequence ID" value="RXK35570.1"/>
    <property type="molecule type" value="Genomic_DNA"/>
</dbReference>
<comment type="caution">
    <text evidence="2">The sequence shown here is derived from an EMBL/GenBank/DDBJ whole genome shotgun (WGS) entry which is preliminary data.</text>
</comment>
<accession>A0A4V1M343</accession>
<gene>
    <name evidence="2" type="ORF">M231_07155</name>
</gene>
<evidence type="ECO:0000313" key="3">
    <source>
        <dbReference type="Proteomes" id="UP000289152"/>
    </source>
</evidence>
<protein>
    <submittedName>
        <fullName evidence="2">Uncharacterized protein</fullName>
    </submittedName>
</protein>
<proteinExistence type="predicted"/>
<dbReference type="InParanoid" id="A0A4V1M343"/>
<feature type="coiled-coil region" evidence="1">
    <location>
        <begin position="32"/>
        <end position="93"/>
    </location>
</feature>
<dbReference type="VEuPathDB" id="FungiDB:TREMEDRAFT_66065"/>
<evidence type="ECO:0000256" key="1">
    <source>
        <dbReference type="SAM" id="Coils"/>
    </source>
</evidence>
<evidence type="ECO:0000313" key="2">
    <source>
        <dbReference type="EMBL" id="RXK35570.1"/>
    </source>
</evidence>
<reference evidence="2 3" key="1">
    <citation type="submission" date="2016-06" db="EMBL/GenBank/DDBJ databases">
        <title>Evolution of pathogenesis and genome organization in the Tremellales.</title>
        <authorList>
            <person name="Cuomo C."/>
            <person name="Litvintseva A."/>
            <person name="Heitman J."/>
            <person name="Chen Y."/>
            <person name="Sun S."/>
            <person name="Springer D."/>
            <person name="Dromer F."/>
            <person name="Young S."/>
            <person name="Zeng Q."/>
            <person name="Chapman S."/>
            <person name="Gujja S."/>
            <person name="Saif S."/>
            <person name="Birren B."/>
        </authorList>
    </citation>
    <scope>NUCLEOTIDE SEQUENCE [LARGE SCALE GENOMIC DNA]</scope>
    <source>
        <strain evidence="2 3">ATCC 28783</strain>
    </source>
</reference>
<sequence>MTDRIHREAEKQAVLWRKAADIAKYQATQESHHRTRKQIQDASEKLKEVCRQSLTDAKIAQRRLEEAERRVEEARLELQRRKQEVKLREQEAVLRAQEYGRLVKLGKETKIIR</sequence>